<evidence type="ECO:0000313" key="3">
    <source>
        <dbReference type="Proteomes" id="UP000244722"/>
    </source>
</evidence>
<gene>
    <name evidence="2" type="ORF">B9Z19DRAFT_1125351</name>
</gene>
<feature type="compositionally biased region" description="Low complexity" evidence="1">
    <location>
        <begin position="504"/>
        <end position="518"/>
    </location>
</feature>
<organism evidence="2 3">
    <name type="scientific">Tuber borchii</name>
    <name type="common">White truffle</name>
    <dbReference type="NCBI Taxonomy" id="42251"/>
    <lineage>
        <taxon>Eukaryota</taxon>
        <taxon>Fungi</taxon>
        <taxon>Dikarya</taxon>
        <taxon>Ascomycota</taxon>
        <taxon>Pezizomycotina</taxon>
        <taxon>Pezizomycetes</taxon>
        <taxon>Pezizales</taxon>
        <taxon>Tuberaceae</taxon>
        <taxon>Tuber</taxon>
    </lineage>
</organism>
<evidence type="ECO:0000256" key="1">
    <source>
        <dbReference type="SAM" id="MobiDB-lite"/>
    </source>
</evidence>
<dbReference type="Proteomes" id="UP000244722">
    <property type="component" value="Unassembled WGS sequence"/>
</dbReference>
<sequence>MPPPFEGQGLIAVRRTVYAAPGGNYASMEFSHAEGCCNTAPHHDAVVRDLVARIGLYDFSLVEASANAVLLTRGCLPECRFNRESTMGLYVHTADDGSQYVPPSSTPNPSQLTSSGDALDPVASDALVPSSSWPVLTAPTPPSPSPSPVRVVPALPTQSSSSSTYYGSTPSSSLLHALSSGERRLYGPNFRLDASSDVTYRPTDVSSPPHDGVTGFGGSGFDQSSPALPIDQRVSAPVPVSRRGVRFVGANETHPHTPSPAVSSLGVVARDDTPLVRCSQSVVDAPMSLGEGKNSNATGLGDSMHAVPESSLPSSIARLPPTASDTTTNMWEALDDIREGRCSPMSQSSIETDSSCDDIPTAQFRFLGADRYSNLDGVADDVRALGNGHNDLLEVVSRMAKHITTLERLTQRLVRRVNALEDNEDHAKFSPCPVATNTPAVVVPVTVPNTDGVAATAARPNPPPPPPVPNASRPTNSGPAACVPSSWVEVARRGAKQPARREQQQQPQQRQRPKQVQPSVSPNPITARDRHVTMRFATRKSIALPHGCSAESIRARLNAFFANGTKIRGSHPYVREARLRADIGSIYMTLAEHSSEEIGGMLERAHAILMREFSLPDFSFARDTKKLDILVASVPLADTGHGSVWRLEDWTNDRVYDGLRTDLERSNPGLITAGRPNIIGSLHAMRASNSTNCAIKFTVEKSSESDAVLRSARVCLRGGNRTVRLWTRFAPAKVSNNCLTLGHISTLCALPPRCRFCRGNHASRSHVCTTRNCDSVTGDACQHTVRLCLLCESSGHYTGFPQCPSLKMTPDGSPPPLGGSPIVEASDSISGAADRSRNRENRKRQRRRRPTPVGERQINDSVEAKDAAAGDNASNKGKSRAWEITDEEADGFADGSWDPPGVDITTAGAAPRSIIERPASAPIEGPTSGLTG</sequence>
<accession>A0A2T6ZV36</accession>
<keyword evidence="3" id="KW-1185">Reference proteome</keyword>
<dbReference type="OrthoDB" id="5504215at2759"/>
<feature type="compositionally biased region" description="Polar residues" evidence="1">
    <location>
        <begin position="101"/>
        <end position="116"/>
    </location>
</feature>
<dbReference type="STRING" id="42251.A0A2T6ZV36"/>
<name>A0A2T6ZV36_TUBBO</name>
<feature type="compositionally biased region" description="Basic residues" evidence="1">
    <location>
        <begin position="840"/>
        <end position="850"/>
    </location>
</feature>
<feature type="region of interest" description="Disordered" evidence="1">
    <location>
        <begin position="97"/>
        <end position="174"/>
    </location>
</feature>
<feature type="compositionally biased region" description="Low complexity" evidence="1">
    <location>
        <begin position="148"/>
        <end position="173"/>
    </location>
</feature>
<feature type="compositionally biased region" description="Pro residues" evidence="1">
    <location>
        <begin position="460"/>
        <end position="469"/>
    </location>
</feature>
<feature type="region of interest" description="Disordered" evidence="1">
    <location>
        <begin position="307"/>
        <end position="326"/>
    </location>
</feature>
<feature type="region of interest" description="Disordered" evidence="1">
    <location>
        <begin position="452"/>
        <end position="529"/>
    </location>
</feature>
<dbReference type="EMBL" id="NESQ01000094">
    <property type="protein sequence ID" value="PUU79349.1"/>
    <property type="molecule type" value="Genomic_DNA"/>
</dbReference>
<comment type="caution">
    <text evidence="2">The sequence shown here is derived from an EMBL/GenBank/DDBJ whole genome shotgun (WGS) entry which is preliminary data.</text>
</comment>
<protein>
    <submittedName>
        <fullName evidence="2">Uncharacterized protein</fullName>
    </submittedName>
</protein>
<reference evidence="2 3" key="1">
    <citation type="submission" date="2017-04" db="EMBL/GenBank/DDBJ databases">
        <title>Draft genome sequence of Tuber borchii Vittad., a whitish edible truffle.</title>
        <authorList>
            <consortium name="DOE Joint Genome Institute"/>
            <person name="Murat C."/>
            <person name="Kuo A."/>
            <person name="Barry K.W."/>
            <person name="Clum A."/>
            <person name="Dockter R.B."/>
            <person name="Fauchery L."/>
            <person name="Iotti M."/>
            <person name="Kohler A."/>
            <person name="Labutti K."/>
            <person name="Lindquist E.A."/>
            <person name="Lipzen A."/>
            <person name="Ohm R.A."/>
            <person name="Wang M."/>
            <person name="Grigoriev I.V."/>
            <person name="Zambonelli A."/>
            <person name="Martin F.M."/>
        </authorList>
    </citation>
    <scope>NUCLEOTIDE SEQUENCE [LARGE SCALE GENOMIC DNA]</scope>
    <source>
        <strain evidence="2 3">Tbo3840</strain>
    </source>
</reference>
<dbReference type="AlphaFoldDB" id="A0A2T6ZV36"/>
<evidence type="ECO:0000313" key="2">
    <source>
        <dbReference type="EMBL" id="PUU79349.1"/>
    </source>
</evidence>
<proteinExistence type="predicted"/>
<feature type="region of interest" description="Disordered" evidence="1">
    <location>
        <begin position="808"/>
        <end position="932"/>
    </location>
</feature>